<reference evidence="2 3" key="1">
    <citation type="submission" date="2014-04" db="EMBL/GenBank/DDBJ databases">
        <authorList>
            <consortium name="DOE Joint Genome Institute"/>
            <person name="Kuo A."/>
            <person name="Kohler A."/>
            <person name="Costa M.D."/>
            <person name="Nagy L.G."/>
            <person name="Floudas D."/>
            <person name="Copeland A."/>
            <person name="Barry K.W."/>
            <person name="Cichocki N."/>
            <person name="Veneault-Fourrey C."/>
            <person name="LaButti K."/>
            <person name="Lindquist E.A."/>
            <person name="Lipzen A."/>
            <person name="Lundell T."/>
            <person name="Morin E."/>
            <person name="Murat C."/>
            <person name="Sun H."/>
            <person name="Tunlid A."/>
            <person name="Henrissat B."/>
            <person name="Grigoriev I.V."/>
            <person name="Hibbett D.S."/>
            <person name="Martin F."/>
            <person name="Nordberg H.P."/>
            <person name="Cantor M.N."/>
            <person name="Hua S.X."/>
        </authorList>
    </citation>
    <scope>NUCLEOTIDE SEQUENCE [LARGE SCALE GENOMIC DNA]</scope>
    <source>
        <strain evidence="2 3">Marx 270</strain>
    </source>
</reference>
<protein>
    <submittedName>
        <fullName evidence="2">Uncharacterized protein</fullName>
    </submittedName>
</protein>
<dbReference type="AlphaFoldDB" id="A0A0C3PIF0"/>
<gene>
    <name evidence="2" type="ORF">M404DRAFT_998004</name>
</gene>
<keyword evidence="3" id="KW-1185">Reference proteome</keyword>
<reference evidence="3" key="2">
    <citation type="submission" date="2015-01" db="EMBL/GenBank/DDBJ databases">
        <title>Evolutionary Origins and Diversification of the Mycorrhizal Mutualists.</title>
        <authorList>
            <consortium name="DOE Joint Genome Institute"/>
            <consortium name="Mycorrhizal Genomics Consortium"/>
            <person name="Kohler A."/>
            <person name="Kuo A."/>
            <person name="Nagy L.G."/>
            <person name="Floudas D."/>
            <person name="Copeland A."/>
            <person name="Barry K.W."/>
            <person name="Cichocki N."/>
            <person name="Veneault-Fourrey C."/>
            <person name="LaButti K."/>
            <person name="Lindquist E.A."/>
            <person name="Lipzen A."/>
            <person name="Lundell T."/>
            <person name="Morin E."/>
            <person name="Murat C."/>
            <person name="Riley R."/>
            <person name="Ohm R."/>
            <person name="Sun H."/>
            <person name="Tunlid A."/>
            <person name="Henrissat B."/>
            <person name="Grigoriev I.V."/>
            <person name="Hibbett D.S."/>
            <person name="Martin F."/>
        </authorList>
    </citation>
    <scope>NUCLEOTIDE SEQUENCE [LARGE SCALE GENOMIC DNA]</scope>
    <source>
        <strain evidence="3">Marx 270</strain>
    </source>
</reference>
<organism evidence="2 3">
    <name type="scientific">Pisolithus tinctorius Marx 270</name>
    <dbReference type="NCBI Taxonomy" id="870435"/>
    <lineage>
        <taxon>Eukaryota</taxon>
        <taxon>Fungi</taxon>
        <taxon>Dikarya</taxon>
        <taxon>Basidiomycota</taxon>
        <taxon>Agaricomycotina</taxon>
        <taxon>Agaricomycetes</taxon>
        <taxon>Agaricomycetidae</taxon>
        <taxon>Boletales</taxon>
        <taxon>Sclerodermatineae</taxon>
        <taxon>Pisolithaceae</taxon>
        <taxon>Pisolithus</taxon>
    </lineage>
</organism>
<evidence type="ECO:0000313" key="3">
    <source>
        <dbReference type="Proteomes" id="UP000054217"/>
    </source>
</evidence>
<evidence type="ECO:0000256" key="1">
    <source>
        <dbReference type="SAM" id="MobiDB-lite"/>
    </source>
</evidence>
<proteinExistence type="predicted"/>
<evidence type="ECO:0000313" key="2">
    <source>
        <dbReference type="EMBL" id="KIO07849.1"/>
    </source>
</evidence>
<sequence length="67" mass="7143">MEHEANIIVKTETTHGTGPSGGNFPPWVSGQTKRVQPDSDTSKSVSRTHPCHNAGKGRRICASLIAC</sequence>
<dbReference type="HOGENOM" id="CLU_2813418_0_0_1"/>
<dbReference type="Proteomes" id="UP000054217">
    <property type="component" value="Unassembled WGS sequence"/>
</dbReference>
<name>A0A0C3PIF0_PISTI</name>
<dbReference type="InParanoid" id="A0A0C3PIF0"/>
<feature type="region of interest" description="Disordered" evidence="1">
    <location>
        <begin position="1"/>
        <end position="55"/>
    </location>
</feature>
<accession>A0A0C3PIF0</accession>
<dbReference type="EMBL" id="KN831959">
    <property type="protein sequence ID" value="KIO07849.1"/>
    <property type="molecule type" value="Genomic_DNA"/>
</dbReference>